<dbReference type="InterPro" id="IPR040193">
    <property type="entry name" value="EFHC1/EFHC2/EFHB"/>
</dbReference>
<dbReference type="PANTHER" id="PTHR12086:SF9">
    <property type="entry name" value="EF-HAND DOMAIN-CONTAINING PROTEIN 1"/>
    <property type="match status" value="1"/>
</dbReference>
<name>A0ABM1EZX2_PRICU</name>
<dbReference type="SMART" id="SM00676">
    <property type="entry name" value="DM10"/>
    <property type="match status" value="1"/>
</dbReference>
<keyword evidence="4" id="KW-0206">Cytoskeleton</keyword>
<dbReference type="PROSITE" id="PS51336">
    <property type="entry name" value="DM10"/>
    <property type="match status" value="1"/>
</dbReference>
<evidence type="ECO:0000313" key="9">
    <source>
        <dbReference type="RefSeq" id="XP_014677743.1"/>
    </source>
</evidence>
<evidence type="ECO:0000256" key="6">
    <source>
        <dbReference type="SAM" id="MobiDB-lite"/>
    </source>
</evidence>
<feature type="domain" description="DM10" evidence="7">
    <location>
        <begin position="93"/>
        <end position="199"/>
    </location>
</feature>
<dbReference type="InterPro" id="IPR006602">
    <property type="entry name" value="DM10_dom"/>
</dbReference>
<evidence type="ECO:0000313" key="8">
    <source>
        <dbReference type="Proteomes" id="UP000695022"/>
    </source>
</evidence>
<dbReference type="Pfam" id="PF06565">
    <property type="entry name" value="DM10_dom"/>
    <property type="match status" value="1"/>
</dbReference>
<dbReference type="Gene3D" id="2.30.29.170">
    <property type="match status" value="1"/>
</dbReference>
<dbReference type="Proteomes" id="UP000695022">
    <property type="component" value="Unplaced"/>
</dbReference>
<sequence length="217" mass="24464">MEGLPFLPGNTFRDPTKSKFHRSHTLGYSNGYSVQKTPMAGIGGEPHPTTQLAEKEPEQQQMKPVTAIPPTLMYGDTKVFQPSTAVPAYIAFDKKVLKFNAYFSQTVDESALESVRTRPVYIYYYLEDDSISVVEPQVPNSGIPQGKLMKRQRLPRGDGGGDHWHWKHLNLGISVQFYGIVFRIVDCDTWTKEFMENEGIELNSAEEMPPVPHRGTS</sequence>
<evidence type="ECO:0000256" key="3">
    <source>
        <dbReference type="ARBA" id="ARBA00022737"/>
    </source>
</evidence>
<keyword evidence="3" id="KW-0677">Repeat</keyword>
<reference evidence="9" key="1">
    <citation type="submission" date="2025-08" db="UniProtKB">
        <authorList>
            <consortium name="RefSeq"/>
        </authorList>
    </citation>
    <scope>IDENTIFICATION</scope>
</reference>
<evidence type="ECO:0000256" key="4">
    <source>
        <dbReference type="ARBA" id="ARBA00023212"/>
    </source>
</evidence>
<proteinExistence type="predicted"/>
<evidence type="ECO:0000256" key="2">
    <source>
        <dbReference type="ARBA" id="ARBA00022490"/>
    </source>
</evidence>
<evidence type="ECO:0000259" key="7">
    <source>
        <dbReference type="PROSITE" id="PS51336"/>
    </source>
</evidence>
<feature type="region of interest" description="Disordered" evidence="6">
    <location>
        <begin position="37"/>
        <end position="61"/>
    </location>
</feature>
<protein>
    <submittedName>
        <fullName evidence="9">EF-hand domain-containing protein 1-like</fullName>
    </submittedName>
</protein>
<accession>A0ABM1EZX2</accession>
<feature type="region of interest" description="Disordered" evidence="6">
    <location>
        <begin position="1"/>
        <end position="20"/>
    </location>
</feature>
<dbReference type="RefSeq" id="XP_014677743.1">
    <property type="nucleotide sequence ID" value="XM_014822257.1"/>
</dbReference>
<comment type="subcellular location">
    <subcellularLocation>
        <location evidence="1">Cytoplasm</location>
        <location evidence="1">Cytoskeleton</location>
        <location evidence="1">Cilium axoneme</location>
    </subcellularLocation>
</comment>
<evidence type="ECO:0000256" key="1">
    <source>
        <dbReference type="ARBA" id="ARBA00004430"/>
    </source>
</evidence>
<dbReference type="GeneID" id="106817580"/>
<dbReference type="PANTHER" id="PTHR12086">
    <property type="entry name" value="EF-HAND DOMAIN C-TERMINAL CONTAINING PROTEIN"/>
    <property type="match status" value="1"/>
</dbReference>
<organism evidence="8 9">
    <name type="scientific">Priapulus caudatus</name>
    <name type="common">Priapulid worm</name>
    <dbReference type="NCBI Taxonomy" id="37621"/>
    <lineage>
        <taxon>Eukaryota</taxon>
        <taxon>Metazoa</taxon>
        <taxon>Ecdysozoa</taxon>
        <taxon>Scalidophora</taxon>
        <taxon>Priapulida</taxon>
        <taxon>Priapulimorpha</taxon>
        <taxon>Priapulimorphida</taxon>
        <taxon>Priapulidae</taxon>
        <taxon>Priapulus</taxon>
    </lineage>
</organism>
<keyword evidence="5" id="KW-0966">Cell projection</keyword>
<keyword evidence="8" id="KW-1185">Reference proteome</keyword>
<gene>
    <name evidence="9" type="primary">LOC106817580</name>
</gene>
<evidence type="ECO:0000256" key="5">
    <source>
        <dbReference type="ARBA" id="ARBA00023273"/>
    </source>
</evidence>
<keyword evidence="2" id="KW-0963">Cytoplasm</keyword>